<comment type="similarity">
    <text evidence="2">Belongs to the PA-phosphatase related phosphoesterase family.</text>
</comment>
<dbReference type="SUPFAM" id="SSF48317">
    <property type="entry name" value="Acid phosphatase/Vanadium-dependent haloperoxidase"/>
    <property type="match status" value="1"/>
</dbReference>
<evidence type="ECO:0000256" key="7">
    <source>
        <dbReference type="SAM" id="Phobius"/>
    </source>
</evidence>
<feature type="domain" description="Phosphatidic acid phosphatase type 2/haloperoxidase" evidence="8">
    <location>
        <begin position="148"/>
        <end position="286"/>
    </location>
</feature>
<dbReference type="SMART" id="SM00014">
    <property type="entry name" value="acidPPc"/>
    <property type="match status" value="1"/>
</dbReference>
<evidence type="ECO:0000256" key="3">
    <source>
        <dbReference type="ARBA" id="ARBA00022692"/>
    </source>
</evidence>
<dbReference type="GeneID" id="105176149"/>
<keyword evidence="6 7" id="KW-0472">Membrane</keyword>
<comment type="subcellular location">
    <subcellularLocation>
        <location evidence="1">Membrane</location>
        <topology evidence="1">Multi-pass membrane protein</topology>
    </subcellularLocation>
</comment>
<feature type="transmembrane region" description="Helical" evidence="7">
    <location>
        <begin position="216"/>
        <end position="232"/>
    </location>
</feature>
<name>A0A8M8V6S7_SESIN</name>
<keyword evidence="9" id="KW-1185">Reference proteome</keyword>
<dbReference type="InterPro" id="IPR000326">
    <property type="entry name" value="PAP2/HPO"/>
</dbReference>
<evidence type="ECO:0000256" key="6">
    <source>
        <dbReference type="ARBA" id="ARBA00023136"/>
    </source>
</evidence>
<dbReference type="Pfam" id="PF01569">
    <property type="entry name" value="PAP2"/>
    <property type="match status" value="1"/>
</dbReference>
<evidence type="ECO:0000313" key="10">
    <source>
        <dbReference type="RefSeq" id="XP_020554262.1"/>
    </source>
</evidence>
<evidence type="ECO:0000256" key="5">
    <source>
        <dbReference type="ARBA" id="ARBA00022989"/>
    </source>
</evidence>
<evidence type="ECO:0000256" key="1">
    <source>
        <dbReference type="ARBA" id="ARBA00004141"/>
    </source>
</evidence>
<protein>
    <submittedName>
        <fullName evidence="10">Lipid phosphate phosphatase 3, chloroplastic isoform X3</fullName>
    </submittedName>
</protein>
<proteinExistence type="inferred from homology"/>
<evidence type="ECO:0000256" key="2">
    <source>
        <dbReference type="ARBA" id="ARBA00008816"/>
    </source>
</evidence>
<dbReference type="GO" id="GO:0046839">
    <property type="term" value="P:phospholipid dephosphorylation"/>
    <property type="evidence" value="ECO:0007669"/>
    <property type="project" value="TreeGrafter"/>
</dbReference>
<keyword evidence="3 7" id="KW-0812">Transmembrane</keyword>
<dbReference type="InterPro" id="IPR036938">
    <property type="entry name" value="PAP2/HPO_sf"/>
</dbReference>
<keyword evidence="4" id="KW-0378">Hydrolase</keyword>
<dbReference type="AlphaFoldDB" id="A0A8M8V6S7"/>
<evidence type="ECO:0000256" key="4">
    <source>
        <dbReference type="ARBA" id="ARBA00022801"/>
    </source>
</evidence>
<sequence length="289" mass="32747">MPWQDFGSTSCFDNFGGSFWSQRKNTSAGTGDWFSQLHFPLIEFENHQSEMWESQPGTHTVRSHGVRVATTHMHDWLILLVLRLILIVLNVIHPFYRFVGKDMMSDFKYPLKSSTVPPWAVPIYAIIMPLIVFLLFYLRRRDVYDLHHTILGLLFSVLITAVLTDAIKDAVGRPRPDFFWRCFPDGKDAYDQWGNVVCHGDKSVIRQGHKSFPSGHTSWAFAGLGFLSLYLAGKIKAFDGKGHVAKLCVVLLPLVIASLIGISRVNDYRHHWQDVVAGGFLVLPTSISC</sequence>
<evidence type="ECO:0000313" key="9">
    <source>
        <dbReference type="Proteomes" id="UP000504604"/>
    </source>
</evidence>
<dbReference type="Gene3D" id="1.20.144.10">
    <property type="entry name" value="Phosphatidic acid phosphatase type 2/haloperoxidase"/>
    <property type="match status" value="1"/>
</dbReference>
<accession>A0A8M8V6S7</accession>
<dbReference type="GO" id="GO:0006644">
    <property type="term" value="P:phospholipid metabolic process"/>
    <property type="evidence" value="ECO:0007669"/>
    <property type="project" value="InterPro"/>
</dbReference>
<feature type="transmembrane region" description="Helical" evidence="7">
    <location>
        <begin position="150"/>
        <end position="167"/>
    </location>
</feature>
<dbReference type="PANTHER" id="PTHR10165:SF193">
    <property type="entry name" value="LIPID PHOSPHATE PHOSPHATASE 2-LIKE"/>
    <property type="match status" value="1"/>
</dbReference>
<organism evidence="9 10">
    <name type="scientific">Sesamum indicum</name>
    <name type="common">Oriental sesame</name>
    <name type="synonym">Sesamum orientale</name>
    <dbReference type="NCBI Taxonomy" id="4182"/>
    <lineage>
        <taxon>Eukaryota</taxon>
        <taxon>Viridiplantae</taxon>
        <taxon>Streptophyta</taxon>
        <taxon>Embryophyta</taxon>
        <taxon>Tracheophyta</taxon>
        <taxon>Spermatophyta</taxon>
        <taxon>Magnoliopsida</taxon>
        <taxon>eudicotyledons</taxon>
        <taxon>Gunneridae</taxon>
        <taxon>Pentapetalae</taxon>
        <taxon>asterids</taxon>
        <taxon>lamiids</taxon>
        <taxon>Lamiales</taxon>
        <taxon>Pedaliaceae</taxon>
        <taxon>Sesamum</taxon>
    </lineage>
</organism>
<feature type="transmembrane region" description="Helical" evidence="7">
    <location>
        <begin position="76"/>
        <end position="96"/>
    </location>
</feature>
<feature type="transmembrane region" description="Helical" evidence="7">
    <location>
        <begin position="244"/>
        <end position="262"/>
    </location>
</feature>
<dbReference type="GO" id="GO:0008195">
    <property type="term" value="F:phosphatidate phosphatase activity"/>
    <property type="evidence" value="ECO:0007669"/>
    <property type="project" value="TreeGrafter"/>
</dbReference>
<dbReference type="GO" id="GO:0016020">
    <property type="term" value="C:membrane"/>
    <property type="evidence" value="ECO:0007669"/>
    <property type="project" value="UniProtKB-SubCell"/>
</dbReference>
<dbReference type="CDD" id="cd03390">
    <property type="entry name" value="PAP2_containing_1_like"/>
    <property type="match status" value="1"/>
</dbReference>
<evidence type="ECO:0000259" key="8">
    <source>
        <dbReference type="SMART" id="SM00014"/>
    </source>
</evidence>
<dbReference type="InterPro" id="IPR043216">
    <property type="entry name" value="PAP-like"/>
</dbReference>
<dbReference type="Proteomes" id="UP000504604">
    <property type="component" value="Linkage group LG13"/>
</dbReference>
<reference evidence="10" key="1">
    <citation type="submission" date="2025-08" db="UniProtKB">
        <authorList>
            <consortium name="RefSeq"/>
        </authorList>
    </citation>
    <scope>IDENTIFICATION</scope>
</reference>
<dbReference type="PANTHER" id="PTHR10165">
    <property type="entry name" value="LIPID PHOSPHATE PHOSPHATASE"/>
    <property type="match status" value="1"/>
</dbReference>
<dbReference type="RefSeq" id="XP_020554262.1">
    <property type="nucleotide sequence ID" value="XM_020698603.1"/>
</dbReference>
<dbReference type="FunFam" id="1.20.144.10:FF:000001">
    <property type="entry name" value="Lipid phosphate phosphatase 2"/>
    <property type="match status" value="1"/>
</dbReference>
<feature type="transmembrane region" description="Helical" evidence="7">
    <location>
        <begin position="116"/>
        <end position="138"/>
    </location>
</feature>
<keyword evidence="5 7" id="KW-1133">Transmembrane helix</keyword>
<gene>
    <name evidence="10" type="primary">LOC105176149</name>
</gene>